<dbReference type="Proteomes" id="UP000485058">
    <property type="component" value="Unassembled WGS sequence"/>
</dbReference>
<protein>
    <recommendedName>
        <fullName evidence="4">FGGY_N domain-containing protein</fullName>
    </recommendedName>
</protein>
<dbReference type="EMBL" id="BLLF01001146">
    <property type="protein sequence ID" value="GFH17424.1"/>
    <property type="molecule type" value="Genomic_DNA"/>
</dbReference>
<feature type="non-terminal residue" evidence="1">
    <location>
        <position position="44"/>
    </location>
</feature>
<evidence type="ECO:0000313" key="3">
    <source>
        <dbReference type="Proteomes" id="UP000485058"/>
    </source>
</evidence>
<feature type="non-terminal residue" evidence="1">
    <location>
        <position position="1"/>
    </location>
</feature>
<dbReference type="InterPro" id="IPR043129">
    <property type="entry name" value="ATPase_NBD"/>
</dbReference>
<keyword evidence="3" id="KW-1185">Reference proteome</keyword>
<evidence type="ECO:0008006" key="4">
    <source>
        <dbReference type="Google" id="ProtNLM"/>
    </source>
</evidence>
<name>A0A699YXG4_HAELA</name>
<evidence type="ECO:0000313" key="2">
    <source>
        <dbReference type="EMBL" id="GFH17424.1"/>
    </source>
</evidence>
<gene>
    <name evidence="1" type="ORF">HaLaN_11111</name>
    <name evidence="2" type="ORF">HaLaN_14061</name>
</gene>
<comment type="caution">
    <text evidence="1">The sequence shown here is derived from an EMBL/GenBank/DDBJ whole genome shotgun (WGS) entry which is preliminary data.</text>
</comment>
<sequence length="44" mass="4636">MYLGLDFGTSGARATVIDEDGGVQADVRQLYGADAAKDWTGAWS</sequence>
<evidence type="ECO:0000313" key="1">
    <source>
        <dbReference type="EMBL" id="GFH14967.1"/>
    </source>
</evidence>
<reference evidence="1 3" key="1">
    <citation type="submission" date="2020-02" db="EMBL/GenBank/DDBJ databases">
        <title>Draft genome sequence of Haematococcus lacustris strain NIES-144.</title>
        <authorList>
            <person name="Morimoto D."/>
            <person name="Nakagawa S."/>
            <person name="Yoshida T."/>
            <person name="Sawayama S."/>
        </authorList>
    </citation>
    <scope>NUCLEOTIDE SEQUENCE [LARGE SCALE GENOMIC DNA]</scope>
    <source>
        <strain evidence="1 3">NIES-144</strain>
    </source>
</reference>
<proteinExistence type="predicted"/>
<dbReference type="AlphaFoldDB" id="A0A699YXG4"/>
<organism evidence="1 3">
    <name type="scientific">Haematococcus lacustris</name>
    <name type="common">Green alga</name>
    <name type="synonym">Haematococcus pluvialis</name>
    <dbReference type="NCBI Taxonomy" id="44745"/>
    <lineage>
        <taxon>Eukaryota</taxon>
        <taxon>Viridiplantae</taxon>
        <taxon>Chlorophyta</taxon>
        <taxon>core chlorophytes</taxon>
        <taxon>Chlorophyceae</taxon>
        <taxon>CS clade</taxon>
        <taxon>Chlamydomonadales</taxon>
        <taxon>Haematococcaceae</taxon>
        <taxon>Haematococcus</taxon>
    </lineage>
</organism>
<dbReference type="SUPFAM" id="SSF53067">
    <property type="entry name" value="Actin-like ATPase domain"/>
    <property type="match status" value="1"/>
</dbReference>
<dbReference type="EMBL" id="BLLF01000789">
    <property type="protein sequence ID" value="GFH14967.1"/>
    <property type="molecule type" value="Genomic_DNA"/>
</dbReference>
<accession>A0A699YXG4</accession>